<feature type="transmembrane region" description="Helical" evidence="6">
    <location>
        <begin position="66"/>
        <end position="89"/>
    </location>
</feature>
<feature type="transmembrane region" description="Helical" evidence="6">
    <location>
        <begin position="95"/>
        <end position="115"/>
    </location>
</feature>
<evidence type="ECO:0000256" key="6">
    <source>
        <dbReference type="SAM" id="Phobius"/>
    </source>
</evidence>
<keyword evidence="5 6" id="KW-0472">Membrane</keyword>
<organism evidence="8 9">
    <name type="scientific">Ktedonobacter robiniae</name>
    <dbReference type="NCBI Taxonomy" id="2778365"/>
    <lineage>
        <taxon>Bacteria</taxon>
        <taxon>Bacillati</taxon>
        <taxon>Chloroflexota</taxon>
        <taxon>Ktedonobacteria</taxon>
        <taxon>Ktedonobacterales</taxon>
        <taxon>Ktedonobacteraceae</taxon>
        <taxon>Ktedonobacter</taxon>
    </lineage>
</organism>
<dbReference type="SUPFAM" id="SSF103481">
    <property type="entry name" value="Multidrug resistance efflux transporter EmrE"/>
    <property type="match status" value="2"/>
</dbReference>
<reference evidence="8 9" key="1">
    <citation type="journal article" date="2021" name="Int. J. Syst. Evol. Microbiol.">
        <title>Reticulibacter mediterranei gen. nov., sp. nov., within the new family Reticulibacteraceae fam. nov., and Ktedonospora formicarum gen. nov., sp. nov., Ktedonobacter robiniae sp. nov., Dictyobacter formicarum sp. nov. and Dictyobacter arantiisoli sp. nov., belonging to the class Ktedonobacteria.</title>
        <authorList>
            <person name="Yabe S."/>
            <person name="Zheng Y."/>
            <person name="Wang C.M."/>
            <person name="Sakai Y."/>
            <person name="Abe K."/>
            <person name="Yokota A."/>
            <person name="Donadio S."/>
            <person name="Cavaletti L."/>
            <person name="Monciardini P."/>
        </authorList>
    </citation>
    <scope>NUCLEOTIDE SEQUENCE [LARGE SCALE GENOMIC DNA]</scope>
    <source>
        <strain evidence="8 9">SOSP1-30</strain>
    </source>
</reference>
<keyword evidence="4 6" id="KW-1133">Transmembrane helix</keyword>
<evidence type="ECO:0000256" key="4">
    <source>
        <dbReference type="ARBA" id="ARBA00022989"/>
    </source>
</evidence>
<feature type="transmembrane region" description="Helical" evidence="6">
    <location>
        <begin position="122"/>
        <end position="140"/>
    </location>
</feature>
<feature type="transmembrane region" description="Helical" evidence="6">
    <location>
        <begin position="184"/>
        <end position="203"/>
    </location>
</feature>
<comment type="caution">
    <text evidence="8">The sequence shown here is derived from an EMBL/GenBank/DDBJ whole genome shotgun (WGS) entry which is preliminary data.</text>
</comment>
<keyword evidence="9" id="KW-1185">Reference proteome</keyword>
<dbReference type="Pfam" id="PF00892">
    <property type="entry name" value="EamA"/>
    <property type="match status" value="2"/>
</dbReference>
<protein>
    <submittedName>
        <fullName evidence="8">Membrane protein</fullName>
    </submittedName>
</protein>
<feature type="transmembrane region" description="Helical" evidence="6">
    <location>
        <begin position="215"/>
        <end position="235"/>
    </location>
</feature>
<evidence type="ECO:0000256" key="2">
    <source>
        <dbReference type="ARBA" id="ARBA00007362"/>
    </source>
</evidence>
<feature type="transmembrane region" description="Helical" evidence="6">
    <location>
        <begin position="34"/>
        <end position="54"/>
    </location>
</feature>
<dbReference type="RefSeq" id="WP_201369350.1">
    <property type="nucleotide sequence ID" value="NZ_BNJG01000001.1"/>
</dbReference>
<feature type="transmembrane region" description="Helical" evidence="6">
    <location>
        <begin position="152"/>
        <end position="172"/>
    </location>
</feature>
<evidence type="ECO:0000313" key="8">
    <source>
        <dbReference type="EMBL" id="GHO52442.1"/>
    </source>
</evidence>
<dbReference type="PANTHER" id="PTHR32322">
    <property type="entry name" value="INNER MEMBRANE TRANSPORTER"/>
    <property type="match status" value="1"/>
</dbReference>
<evidence type="ECO:0000313" key="9">
    <source>
        <dbReference type="Proteomes" id="UP000654345"/>
    </source>
</evidence>
<accession>A0ABQ3UIE3</accession>
<dbReference type="InterPro" id="IPR000620">
    <property type="entry name" value="EamA_dom"/>
</dbReference>
<dbReference type="PANTHER" id="PTHR32322:SF2">
    <property type="entry name" value="EAMA DOMAIN-CONTAINING PROTEIN"/>
    <property type="match status" value="1"/>
</dbReference>
<feature type="domain" description="EamA" evidence="7">
    <location>
        <begin position="6"/>
        <end position="138"/>
    </location>
</feature>
<dbReference type="InterPro" id="IPR037185">
    <property type="entry name" value="EmrE-like"/>
</dbReference>
<dbReference type="Proteomes" id="UP000654345">
    <property type="component" value="Unassembled WGS sequence"/>
</dbReference>
<feature type="transmembrane region" description="Helical" evidence="6">
    <location>
        <begin position="273"/>
        <end position="290"/>
    </location>
</feature>
<keyword evidence="3 6" id="KW-0812">Transmembrane</keyword>
<evidence type="ECO:0000256" key="3">
    <source>
        <dbReference type="ARBA" id="ARBA00022692"/>
    </source>
</evidence>
<evidence type="ECO:0000259" key="7">
    <source>
        <dbReference type="Pfam" id="PF00892"/>
    </source>
</evidence>
<feature type="transmembrane region" description="Helical" evidence="6">
    <location>
        <begin position="247"/>
        <end position="267"/>
    </location>
</feature>
<proteinExistence type="inferred from homology"/>
<evidence type="ECO:0000256" key="5">
    <source>
        <dbReference type="ARBA" id="ARBA00023136"/>
    </source>
</evidence>
<evidence type="ECO:0000256" key="1">
    <source>
        <dbReference type="ARBA" id="ARBA00004141"/>
    </source>
</evidence>
<dbReference type="EMBL" id="BNJG01000001">
    <property type="protein sequence ID" value="GHO52442.1"/>
    <property type="molecule type" value="Genomic_DNA"/>
</dbReference>
<dbReference type="InterPro" id="IPR050638">
    <property type="entry name" value="AA-Vitamin_Transporters"/>
</dbReference>
<comment type="similarity">
    <text evidence="2">Belongs to the EamA transporter family.</text>
</comment>
<name>A0ABQ3UIE3_9CHLR</name>
<gene>
    <name evidence="8" type="ORF">KSB_09170</name>
</gene>
<comment type="subcellular location">
    <subcellularLocation>
        <location evidence="1">Membrane</location>
        <topology evidence="1">Multi-pass membrane protein</topology>
    </subcellularLocation>
</comment>
<sequence length="320" mass="34028">MKLQRADLAILLASVLWGLNFCTVKILVMYLPPLLVGFLRFFLSTLVMMAMLKWMEGNVKVAWRDFGALVVAGVLGFGAQQICFLYGSYFAEASMGALLSAFTSAIMTLVASLVARERMTGLMIGGLLAACGGMVLVVLGKGSLGAITPASWIGLGLYFVAGLLSGLMPLLTRRSLTRYSSLRVTTWTLFVGGVFFIIPGGANVQNAHISVLPPVVIPALLFTAIGATAVTNMCWNYGLARVGVVRLSIYGYLPSILGVLMAAALLGEMLTPVQWLGTALTMGGVLVSQIKGLDIRKFGKSLFSRKEELALLVDECAGGD</sequence>
<feature type="domain" description="EamA" evidence="7">
    <location>
        <begin position="153"/>
        <end position="287"/>
    </location>
</feature>